<gene>
    <name evidence="1" type="ORF">AGERDE_LOCUS2180</name>
</gene>
<protein>
    <submittedName>
        <fullName evidence="1">672_t:CDS:1</fullName>
    </submittedName>
</protein>
<keyword evidence="2" id="KW-1185">Reference proteome</keyword>
<dbReference type="AlphaFoldDB" id="A0A9N8YXU1"/>
<accession>A0A9N8YXU1</accession>
<organism evidence="1 2">
    <name type="scientific">Ambispora gerdemannii</name>
    <dbReference type="NCBI Taxonomy" id="144530"/>
    <lineage>
        <taxon>Eukaryota</taxon>
        <taxon>Fungi</taxon>
        <taxon>Fungi incertae sedis</taxon>
        <taxon>Mucoromycota</taxon>
        <taxon>Glomeromycotina</taxon>
        <taxon>Glomeromycetes</taxon>
        <taxon>Archaeosporales</taxon>
        <taxon>Ambisporaceae</taxon>
        <taxon>Ambispora</taxon>
    </lineage>
</organism>
<sequence>LVQGAKEFRFLLSSFVIDRVRKRNNYPQTPSLYNILKLLCHTFSPKQEPTGRESQGTDVSELTGRKILEELC</sequence>
<evidence type="ECO:0000313" key="2">
    <source>
        <dbReference type="Proteomes" id="UP000789831"/>
    </source>
</evidence>
<evidence type="ECO:0000313" key="1">
    <source>
        <dbReference type="EMBL" id="CAG8459571.1"/>
    </source>
</evidence>
<dbReference type="EMBL" id="CAJVPL010000172">
    <property type="protein sequence ID" value="CAG8459571.1"/>
    <property type="molecule type" value="Genomic_DNA"/>
</dbReference>
<comment type="caution">
    <text evidence="1">The sequence shown here is derived from an EMBL/GenBank/DDBJ whole genome shotgun (WGS) entry which is preliminary data.</text>
</comment>
<dbReference type="Proteomes" id="UP000789831">
    <property type="component" value="Unassembled WGS sequence"/>
</dbReference>
<proteinExistence type="predicted"/>
<feature type="non-terminal residue" evidence="1">
    <location>
        <position position="1"/>
    </location>
</feature>
<reference evidence="1" key="1">
    <citation type="submission" date="2021-06" db="EMBL/GenBank/DDBJ databases">
        <authorList>
            <person name="Kallberg Y."/>
            <person name="Tangrot J."/>
            <person name="Rosling A."/>
        </authorList>
    </citation>
    <scope>NUCLEOTIDE SEQUENCE</scope>
    <source>
        <strain evidence="1">MT106</strain>
    </source>
</reference>
<name>A0A9N8YXU1_9GLOM</name>